<accession>A0A0K2GD01</accession>
<organism evidence="2 3">
    <name type="scientific">Nitrospira moscoviensis</name>
    <dbReference type="NCBI Taxonomy" id="42253"/>
    <lineage>
        <taxon>Bacteria</taxon>
        <taxon>Pseudomonadati</taxon>
        <taxon>Nitrospirota</taxon>
        <taxon>Nitrospiria</taxon>
        <taxon>Nitrospirales</taxon>
        <taxon>Nitrospiraceae</taxon>
        <taxon>Nitrospira</taxon>
    </lineage>
</organism>
<evidence type="ECO:0000313" key="2">
    <source>
        <dbReference type="EMBL" id="ALA58835.1"/>
    </source>
</evidence>
<proteinExistence type="predicted"/>
<reference evidence="2 3" key="1">
    <citation type="journal article" date="2015" name="Proc. Natl. Acad. Sci. U.S.A.">
        <title>Expanded metabolic versatility of ubiquitous nitrite-oxidizing bacteria from the genus Nitrospira.</title>
        <authorList>
            <person name="Koch H."/>
            <person name="Lucker S."/>
            <person name="Albertsen M."/>
            <person name="Kitzinger K."/>
            <person name="Herbold C."/>
            <person name="Spieck E."/>
            <person name="Nielsen P.H."/>
            <person name="Wagner M."/>
            <person name="Daims H."/>
        </authorList>
    </citation>
    <scope>NUCLEOTIDE SEQUENCE [LARGE SCALE GENOMIC DNA]</scope>
    <source>
        <strain evidence="2 3">NSP M-1</strain>
    </source>
</reference>
<keyword evidence="3" id="KW-1185">Reference proteome</keyword>
<protein>
    <submittedName>
        <fullName evidence="2">Uncharacterized protein</fullName>
    </submittedName>
</protein>
<dbReference type="PATRIC" id="fig|42253.5.peg.2387"/>
<name>A0A0K2GD01_NITMO</name>
<dbReference type="AlphaFoldDB" id="A0A0K2GD01"/>
<evidence type="ECO:0000313" key="3">
    <source>
        <dbReference type="Proteomes" id="UP000069205"/>
    </source>
</evidence>
<dbReference type="Proteomes" id="UP000069205">
    <property type="component" value="Chromosome"/>
</dbReference>
<dbReference type="EMBL" id="CP011801">
    <property type="protein sequence ID" value="ALA58835.1"/>
    <property type="molecule type" value="Genomic_DNA"/>
</dbReference>
<feature type="region of interest" description="Disordered" evidence="1">
    <location>
        <begin position="52"/>
        <end position="81"/>
    </location>
</feature>
<gene>
    <name evidence="2" type="ORF">NITMOv2_2420</name>
</gene>
<sequence>MSTPMHLYTDIARRYGNVDPHDQAAVRKFFRHTLLTKPDSVREEIFNELLSRDGEAAPKEDNSLRTGELSPGSGPRLKMTV</sequence>
<evidence type="ECO:0000256" key="1">
    <source>
        <dbReference type="SAM" id="MobiDB-lite"/>
    </source>
</evidence>
<dbReference type="KEGG" id="nmv:NITMOv2_2420"/>
<feature type="compositionally biased region" description="Basic and acidic residues" evidence="1">
    <location>
        <begin position="52"/>
        <end position="63"/>
    </location>
</feature>